<dbReference type="AlphaFoldDB" id="A0AA39IZB1"/>
<evidence type="ECO:0000256" key="1">
    <source>
        <dbReference type="SAM" id="Phobius"/>
    </source>
</evidence>
<accession>A0AA39IZB1</accession>
<keyword evidence="3" id="KW-1185">Reference proteome</keyword>
<feature type="transmembrane region" description="Helical" evidence="1">
    <location>
        <begin position="12"/>
        <end position="32"/>
    </location>
</feature>
<keyword evidence="1" id="KW-1133">Transmembrane helix</keyword>
<name>A0AA39IZB1_9AGAR</name>
<organism evidence="2 3">
    <name type="scientific">Armillaria borealis</name>
    <dbReference type="NCBI Taxonomy" id="47425"/>
    <lineage>
        <taxon>Eukaryota</taxon>
        <taxon>Fungi</taxon>
        <taxon>Dikarya</taxon>
        <taxon>Basidiomycota</taxon>
        <taxon>Agaricomycotina</taxon>
        <taxon>Agaricomycetes</taxon>
        <taxon>Agaricomycetidae</taxon>
        <taxon>Agaricales</taxon>
        <taxon>Marasmiineae</taxon>
        <taxon>Physalacriaceae</taxon>
        <taxon>Armillaria</taxon>
    </lineage>
</organism>
<feature type="transmembrane region" description="Helical" evidence="1">
    <location>
        <begin position="66"/>
        <end position="86"/>
    </location>
</feature>
<feature type="non-terminal residue" evidence="2">
    <location>
        <position position="166"/>
    </location>
</feature>
<feature type="non-terminal residue" evidence="2">
    <location>
        <position position="1"/>
    </location>
</feature>
<keyword evidence="1" id="KW-0812">Transmembrane</keyword>
<keyword evidence="1" id="KW-0472">Membrane</keyword>
<evidence type="ECO:0000313" key="3">
    <source>
        <dbReference type="Proteomes" id="UP001175226"/>
    </source>
</evidence>
<dbReference type="EMBL" id="JAUEPT010000083">
    <property type="protein sequence ID" value="KAK0433270.1"/>
    <property type="molecule type" value="Genomic_DNA"/>
</dbReference>
<comment type="caution">
    <text evidence="2">The sequence shown here is derived from an EMBL/GenBank/DDBJ whole genome shotgun (WGS) entry which is preliminary data.</text>
</comment>
<gene>
    <name evidence="2" type="ORF">EV421DRAFT_1690115</name>
</gene>
<dbReference type="Proteomes" id="UP001175226">
    <property type="component" value="Unassembled WGS sequence"/>
</dbReference>
<proteinExistence type="predicted"/>
<sequence>IWRCWIVWGRSWRVVLVPIVCTILAIGMSPHVNLASRGIVAYYTAFRSLENIPPQALYIENIVDWAVLYSLLIMAILLWCTILIVYRILSVGSAVGRTRVYQRLIEMLVESASLYSVTIVVLLVLQVRNDGAGGYVEVLAAAIRAIAPTILVRCVAAGHVCPDNSW</sequence>
<protein>
    <submittedName>
        <fullName evidence="2">Uncharacterized protein</fullName>
    </submittedName>
</protein>
<reference evidence="2" key="1">
    <citation type="submission" date="2023-06" db="EMBL/GenBank/DDBJ databases">
        <authorList>
            <consortium name="Lawrence Berkeley National Laboratory"/>
            <person name="Ahrendt S."/>
            <person name="Sahu N."/>
            <person name="Indic B."/>
            <person name="Wong-Bajracharya J."/>
            <person name="Merenyi Z."/>
            <person name="Ke H.-M."/>
            <person name="Monk M."/>
            <person name="Kocsube S."/>
            <person name="Drula E."/>
            <person name="Lipzen A."/>
            <person name="Balint B."/>
            <person name="Henrissat B."/>
            <person name="Andreopoulos B."/>
            <person name="Martin F.M."/>
            <person name="Harder C.B."/>
            <person name="Rigling D."/>
            <person name="Ford K.L."/>
            <person name="Foster G.D."/>
            <person name="Pangilinan J."/>
            <person name="Papanicolaou A."/>
            <person name="Barry K."/>
            <person name="LaButti K."/>
            <person name="Viragh M."/>
            <person name="Koriabine M."/>
            <person name="Yan M."/>
            <person name="Riley R."/>
            <person name="Champramary S."/>
            <person name="Plett K.L."/>
            <person name="Tsai I.J."/>
            <person name="Slot J."/>
            <person name="Sipos G."/>
            <person name="Plett J."/>
            <person name="Nagy L.G."/>
            <person name="Grigoriev I.V."/>
        </authorList>
    </citation>
    <scope>NUCLEOTIDE SEQUENCE</scope>
    <source>
        <strain evidence="2">FPL87.14</strain>
    </source>
</reference>
<evidence type="ECO:0000313" key="2">
    <source>
        <dbReference type="EMBL" id="KAK0433270.1"/>
    </source>
</evidence>